<gene>
    <name evidence="1" type="ORF">G7Y89_g14192</name>
</gene>
<keyword evidence="2" id="KW-1185">Reference proteome</keyword>
<dbReference type="EMBL" id="JAAMPI010001811">
    <property type="protein sequence ID" value="KAF4623985.1"/>
    <property type="molecule type" value="Genomic_DNA"/>
</dbReference>
<evidence type="ECO:0000313" key="2">
    <source>
        <dbReference type="Proteomes" id="UP000566819"/>
    </source>
</evidence>
<sequence>MKDISKIAILSWRWDDKDGLFGSRNACGVLQHAKKIGIEYLFVDTISIDQSHPDAEKSKKIKEFTELYHRIPFMAAYYDPRQNHIVKIMRRPWILCEVRHFKHNPTLITYINVDPLCKVDRQGDTGFHMMCKWIWSSGFTPTILALLGGVFTIEKIADLRYIMSHYERVLAAAFAQMPRNDYLLTAAILSQVGQDRRQKCLAGYRDGEVCAFVLPVEGALSRGPENAEYRDPLGYFARGRNRGYLV</sequence>
<name>A0A8H4VXI2_9HELO</name>
<dbReference type="Proteomes" id="UP000566819">
    <property type="component" value="Unassembled WGS sequence"/>
</dbReference>
<reference evidence="1 2" key="1">
    <citation type="submission" date="2020-03" db="EMBL/GenBank/DDBJ databases">
        <title>Draft Genome Sequence of Cudoniella acicularis.</title>
        <authorList>
            <person name="Buettner E."/>
            <person name="Kellner H."/>
        </authorList>
    </citation>
    <scope>NUCLEOTIDE SEQUENCE [LARGE SCALE GENOMIC DNA]</scope>
    <source>
        <strain evidence="1 2">DSM 108380</strain>
    </source>
</reference>
<dbReference type="AlphaFoldDB" id="A0A8H4VXI2"/>
<organism evidence="1 2">
    <name type="scientific">Cudoniella acicularis</name>
    <dbReference type="NCBI Taxonomy" id="354080"/>
    <lineage>
        <taxon>Eukaryota</taxon>
        <taxon>Fungi</taxon>
        <taxon>Dikarya</taxon>
        <taxon>Ascomycota</taxon>
        <taxon>Pezizomycotina</taxon>
        <taxon>Leotiomycetes</taxon>
        <taxon>Helotiales</taxon>
        <taxon>Tricladiaceae</taxon>
        <taxon>Cudoniella</taxon>
    </lineage>
</organism>
<comment type="caution">
    <text evidence="1">The sequence shown here is derived from an EMBL/GenBank/DDBJ whole genome shotgun (WGS) entry which is preliminary data.</text>
</comment>
<protein>
    <submittedName>
        <fullName evidence="1">Uncharacterized protein</fullName>
    </submittedName>
</protein>
<evidence type="ECO:0000313" key="1">
    <source>
        <dbReference type="EMBL" id="KAF4623985.1"/>
    </source>
</evidence>
<dbReference type="OrthoDB" id="3564117at2759"/>
<accession>A0A8H4VXI2</accession>
<proteinExistence type="predicted"/>